<feature type="domain" description="Glyoxalase-like" evidence="1">
    <location>
        <begin position="21"/>
        <end position="209"/>
    </location>
</feature>
<proteinExistence type="predicted"/>
<evidence type="ECO:0000313" key="3">
    <source>
        <dbReference type="Proteomes" id="UP000333828"/>
    </source>
</evidence>
<name>A0A5E4UUK1_9BURK</name>
<dbReference type="Pfam" id="PF13468">
    <property type="entry name" value="Glyoxalase_3"/>
    <property type="match status" value="1"/>
</dbReference>
<dbReference type="Gene3D" id="3.10.180.10">
    <property type="entry name" value="2,3-Dihydroxybiphenyl 1,2-Dioxygenase, domain 1"/>
    <property type="match status" value="1"/>
</dbReference>
<dbReference type="EMBL" id="CABPSI010000002">
    <property type="protein sequence ID" value="VVE02150.1"/>
    <property type="molecule type" value="Genomic_DNA"/>
</dbReference>
<accession>A0A5E4UUK1</accession>
<evidence type="ECO:0000259" key="1">
    <source>
        <dbReference type="Pfam" id="PF13468"/>
    </source>
</evidence>
<dbReference type="Proteomes" id="UP000333828">
    <property type="component" value="Unassembled WGS sequence"/>
</dbReference>
<sequence>MPESNQNMTASHAAHYNALKLDHLVVAAETLDAGEAHVIEQLGLTDVVPQRGGKHTRMGTHNSLLGLWGGVYLEIIAIDPDAPAPERARWFGLDDEAVRTRLARGPYLAHWVARVERPRSLPRWQSQYPQRLAPVIAMQRGALTWQIGVPDDGSLPSWQGAGQGLLPTLIQWDTPQHPADALPETGCAVTLLRGFHPQATAIADQLAWLGAEGLVNVEATLVEPTLVAEFETPNGPRSLR</sequence>
<keyword evidence="3" id="KW-1185">Reference proteome</keyword>
<gene>
    <name evidence="2" type="ORF">PIN31115_02165</name>
</gene>
<dbReference type="InterPro" id="IPR025870">
    <property type="entry name" value="Glyoxalase-like_dom"/>
</dbReference>
<reference evidence="2 3" key="1">
    <citation type="submission" date="2019-08" db="EMBL/GenBank/DDBJ databases">
        <authorList>
            <person name="Peeters C."/>
        </authorList>
    </citation>
    <scope>NUCLEOTIDE SEQUENCE [LARGE SCALE GENOMIC DNA]</scope>
    <source>
        <strain evidence="2 3">LMG 31115</strain>
    </source>
</reference>
<organism evidence="2 3">
    <name type="scientific">Pandoraea iniqua</name>
    <dbReference type="NCBI Taxonomy" id="2508288"/>
    <lineage>
        <taxon>Bacteria</taxon>
        <taxon>Pseudomonadati</taxon>
        <taxon>Pseudomonadota</taxon>
        <taxon>Betaproteobacteria</taxon>
        <taxon>Burkholderiales</taxon>
        <taxon>Burkholderiaceae</taxon>
        <taxon>Pandoraea</taxon>
    </lineage>
</organism>
<dbReference type="InterPro" id="IPR029068">
    <property type="entry name" value="Glyas_Bleomycin-R_OHBP_Dase"/>
</dbReference>
<protein>
    <submittedName>
        <fullName evidence="2">Glyoxalase</fullName>
    </submittedName>
</protein>
<evidence type="ECO:0000313" key="2">
    <source>
        <dbReference type="EMBL" id="VVE02150.1"/>
    </source>
</evidence>
<dbReference type="AlphaFoldDB" id="A0A5E4UUK1"/>